<organism evidence="2 3">
    <name type="scientific">Petrolisthes manimaculis</name>
    <dbReference type="NCBI Taxonomy" id="1843537"/>
    <lineage>
        <taxon>Eukaryota</taxon>
        <taxon>Metazoa</taxon>
        <taxon>Ecdysozoa</taxon>
        <taxon>Arthropoda</taxon>
        <taxon>Crustacea</taxon>
        <taxon>Multicrustacea</taxon>
        <taxon>Malacostraca</taxon>
        <taxon>Eumalacostraca</taxon>
        <taxon>Eucarida</taxon>
        <taxon>Decapoda</taxon>
        <taxon>Pleocyemata</taxon>
        <taxon>Anomura</taxon>
        <taxon>Galatheoidea</taxon>
        <taxon>Porcellanidae</taxon>
        <taxon>Petrolisthes</taxon>
    </lineage>
</organism>
<evidence type="ECO:0000256" key="1">
    <source>
        <dbReference type="SAM" id="MobiDB-lite"/>
    </source>
</evidence>
<keyword evidence="3" id="KW-1185">Reference proteome</keyword>
<feature type="region of interest" description="Disordered" evidence="1">
    <location>
        <begin position="630"/>
        <end position="656"/>
    </location>
</feature>
<evidence type="ECO:0000313" key="3">
    <source>
        <dbReference type="Proteomes" id="UP001292094"/>
    </source>
</evidence>
<feature type="region of interest" description="Disordered" evidence="1">
    <location>
        <begin position="102"/>
        <end position="147"/>
    </location>
</feature>
<feature type="region of interest" description="Disordered" evidence="1">
    <location>
        <begin position="305"/>
        <end position="356"/>
    </location>
</feature>
<dbReference type="Proteomes" id="UP001292094">
    <property type="component" value="Unassembled WGS sequence"/>
</dbReference>
<accession>A0AAE1QGL6</accession>
<feature type="compositionally biased region" description="Basic and acidic residues" evidence="1">
    <location>
        <begin position="334"/>
        <end position="347"/>
    </location>
</feature>
<feature type="region of interest" description="Disordered" evidence="1">
    <location>
        <begin position="849"/>
        <end position="869"/>
    </location>
</feature>
<feature type="compositionally biased region" description="Basic residues" evidence="1">
    <location>
        <begin position="244"/>
        <end position="253"/>
    </location>
</feature>
<comment type="caution">
    <text evidence="2">The sequence shown here is derived from an EMBL/GenBank/DDBJ whole genome shotgun (WGS) entry which is preliminary data.</text>
</comment>
<reference evidence="2" key="1">
    <citation type="submission" date="2023-11" db="EMBL/GenBank/DDBJ databases">
        <title>Genome assemblies of two species of porcelain crab, Petrolisthes cinctipes and Petrolisthes manimaculis (Anomura: Porcellanidae).</title>
        <authorList>
            <person name="Angst P."/>
        </authorList>
    </citation>
    <scope>NUCLEOTIDE SEQUENCE</scope>
    <source>
        <strain evidence="2">PB745_02</strain>
        <tissue evidence="2">Gill</tissue>
    </source>
</reference>
<name>A0AAE1QGL6_9EUCA</name>
<feature type="region of interest" description="Disordered" evidence="1">
    <location>
        <begin position="376"/>
        <end position="406"/>
    </location>
</feature>
<feature type="compositionally biased region" description="Basic and acidic residues" evidence="1">
    <location>
        <begin position="102"/>
        <end position="139"/>
    </location>
</feature>
<proteinExistence type="predicted"/>
<protein>
    <submittedName>
        <fullName evidence="2">Uncharacterized protein</fullName>
    </submittedName>
</protein>
<feature type="compositionally biased region" description="Polar residues" evidence="1">
    <location>
        <begin position="320"/>
        <end position="333"/>
    </location>
</feature>
<feature type="compositionally biased region" description="Basic residues" evidence="1">
    <location>
        <begin position="192"/>
        <end position="203"/>
    </location>
</feature>
<sequence>MITMESTSGAKKDTQETTYSLTTFSPSLSVSMQKFQERYSLPAYKEGKPSTICIKKMSKEGKVFQIPKGPSHTQKKENTMDSQLSVATLTAIDDIMKQAERELEDERREEHPEDQRRGNYSKDQRRKKYPEDQRREKNPEVQSRVWQLENERRVTELEDARKVVHPPGKNDKNNEIQSVVVNEEIVGVAGPSKKKRRKRKRKVTMQNRKDEGPCQIVEHIEACTSLNKQKPANQPGTIRSDILHKKRPRKQRKTKDVTSDNILLDRQEPELVPLADALLGSGCLCPEPGDGDDECVILEVIQSPPGTSKKRKDLPEDYEQQNQGKKIKSLSNISEDRSKQDQGKSHETVNSIQEINSQHNLETSIIIDKDTEEKNIQQAQGEKIEAASNTSIHETESQQNQEKKSKSINLTLKTPCQLDQGKKINYLNSICKKNSQNSTSIVSTSDSHSLVQSPCKQDISSCTETELLPLTDQPRRIRKRQRRKTSITKLSRALRNIEPERQGSCVASTSRKNCRWSSHPRMSTIKEYVDVCSLGESSNTDIEYCKTSVGKTQASVLLTVDDCKTSLPHSLEKRECFVHVEEECKKFDATSTCTIDQNQEVLDTNISPNKEVSSDKLNCNKVAALSAATSESSCDPNSSSSVMDITSSSSLPTGSESISSISFVEATPLPVTKKKGIISDSVQSLFCTKPQMKSDCDTHKNQSKEKPVLRKINVEEQEVQDRDGKPQDRRLEAKMLEGESKVEEICPLLQEEMEKTEEHHINTNNTQASDISSASSSSTEVLKPEGETCLRAVLQVFQEHFGGSKEDNLRLLQKNSFNLLTSLVEMQNLHPHSKTPPTIDLEETGAMGAEGTVHPSLSHLGDKSQDLSV</sequence>
<feature type="region of interest" description="Disordered" evidence="1">
    <location>
        <begin position="190"/>
        <end position="210"/>
    </location>
</feature>
<feature type="compositionally biased region" description="Basic and acidic residues" evidence="1">
    <location>
        <begin position="254"/>
        <end position="264"/>
    </location>
</feature>
<evidence type="ECO:0000313" key="2">
    <source>
        <dbReference type="EMBL" id="KAK4326415.1"/>
    </source>
</evidence>
<feature type="compositionally biased region" description="Basic and acidic residues" evidence="1">
    <location>
        <begin position="393"/>
        <end position="405"/>
    </location>
</feature>
<feature type="region of interest" description="Disordered" evidence="1">
    <location>
        <begin position="228"/>
        <end position="264"/>
    </location>
</feature>
<feature type="compositionally biased region" description="Polar residues" evidence="1">
    <location>
        <begin position="228"/>
        <end position="237"/>
    </location>
</feature>
<dbReference type="EMBL" id="JAWZYT010000219">
    <property type="protein sequence ID" value="KAK4326415.1"/>
    <property type="molecule type" value="Genomic_DNA"/>
</dbReference>
<gene>
    <name evidence="2" type="ORF">Pmani_003068</name>
</gene>
<feature type="compositionally biased region" description="Basic and acidic residues" evidence="1">
    <location>
        <begin position="860"/>
        <end position="869"/>
    </location>
</feature>
<dbReference type="AlphaFoldDB" id="A0AAE1QGL6"/>